<keyword evidence="3" id="KW-0802">TPR repeat</keyword>
<name>A0A2D0N2X9_FLAN2</name>
<evidence type="ECO:0000256" key="2">
    <source>
        <dbReference type="ARBA" id="ARBA00023002"/>
    </source>
</evidence>
<dbReference type="GO" id="GO:0016616">
    <property type="term" value="F:oxidoreductase activity, acting on the CH-OH group of donors, NAD or NADP as acceptor"/>
    <property type="evidence" value="ECO:0007669"/>
    <property type="project" value="UniProtKB-ARBA"/>
</dbReference>
<feature type="compositionally biased region" description="Acidic residues" evidence="5">
    <location>
        <begin position="200"/>
        <end position="218"/>
    </location>
</feature>
<evidence type="ECO:0000256" key="1">
    <source>
        <dbReference type="ARBA" id="ARBA00006484"/>
    </source>
</evidence>
<comment type="caution">
    <text evidence="6">The sequence shown here is derived from an EMBL/GenBank/DDBJ whole genome shotgun (WGS) entry which is preliminary data.</text>
</comment>
<dbReference type="PRINTS" id="PR00080">
    <property type="entry name" value="SDRFAMILY"/>
</dbReference>
<dbReference type="Pfam" id="PF14559">
    <property type="entry name" value="TPR_19"/>
    <property type="match status" value="1"/>
</dbReference>
<evidence type="ECO:0000256" key="3">
    <source>
        <dbReference type="PROSITE-ProRule" id="PRU00339"/>
    </source>
</evidence>
<accession>A0A2D0N2X9</accession>
<dbReference type="InterPro" id="IPR036291">
    <property type="entry name" value="NAD(P)-bd_dom_sf"/>
</dbReference>
<feature type="region of interest" description="Disordered" evidence="5">
    <location>
        <begin position="200"/>
        <end position="222"/>
    </location>
</feature>
<dbReference type="Pfam" id="PF00106">
    <property type="entry name" value="adh_short"/>
    <property type="match status" value="1"/>
</dbReference>
<proteinExistence type="inferred from homology"/>
<dbReference type="PRINTS" id="PR00081">
    <property type="entry name" value="GDHRDH"/>
</dbReference>
<dbReference type="SMART" id="SM00028">
    <property type="entry name" value="TPR"/>
    <property type="match status" value="3"/>
</dbReference>
<dbReference type="InterPro" id="IPR011990">
    <property type="entry name" value="TPR-like_helical_dom_sf"/>
</dbReference>
<protein>
    <submittedName>
        <fullName evidence="6">Uncharacterized protein</fullName>
    </submittedName>
</protein>
<dbReference type="SUPFAM" id="SSF51735">
    <property type="entry name" value="NAD(P)-binding Rossmann-fold domains"/>
    <property type="match status" value="1"/>
</dbReference>
<evidence type="ECO:0000313" key="6">
    <source>
        <dbReference type="EMBL" id="PHN02871.1"/>
    </source>
</evidence>
<dbReference type="InterPro" id="IPR020904">
    <property type="entry name" value="Sc_DH/Rdtase_CS"/>
</dbReference>
<evidence type="ECO:0000256" key="4">
    <source>
        <dbReference type="SAM" id="Coils"/>
    </source>
</evidence>
<comment type="similarity">
    <text evidence="1">Belongs to the short-chain dehydrogenases/reductases (SDR) family.</text>
</comment>
<dbReference type="InterPro" id="IPR002347">
    <property type="entry name" value="SDR_fam"/>
</dbReference>
<keyword evidence="2" id="KW-0560">Oxidoreductase</keyword>
<dbReference type="Proteomes" id="UP000223913">
    <property type="component" value="Unassembled WGS sequence"/>
</dbReference>
<organism evidence="6 7">
    <name type="scientific">Flavilitoribacter nigricans (strain ATCC 23147 / DSM 23189 / NBRC 102662 / NCIMB 1420 / SS-2)</name>
    <name type="common">Lewinella nigricans</name>
    <dbReference type="NCBI Taxonomy" id="1122177"/>
    <lineage>
        <taxon>Bacteria</taxon>
        <taxon>Pseudomonadati</taxon>
        <taxon>Bacteroidota</taxon>
        <taxon>Saprospiria</taxon>
        <taxon>Saprospirales</taxon>
        <taxon>Lewinellaceae</taxon>
        <taxon>Flavilitoribacter</taxon>
    </lineage>
</organism>
<dbReference type="PROSITE" id="PS50005">
    <property type="entry name" value="TPR"/>
    <property type="match status" value="1"/>
</dbReference>
<dbReference type="EMBL" id="PDUD01000036">
    <property type="protein sequence ID" value="PHN02871.1"/>
    <property type="molecule type" value="Genomic_DNA"/>
</dbReference>
<evidence type="ECO:0000313" key="7">
    <source>
        <dbReference type="Proteomes" id="UP000223913"/>
    </source>
</evidence>
<dbReference type="SUPFAM" id="SSF48452">
    <property type="entry name" value="TPR-like"/>
    <property type="match status" value="1"/>
</dbReference>
<keyword evidence="7" id="KW-1185">Reference proteome</keyword>
<dbReference type="PROSITE" id="PS00061">
    <property type="entry name" value="ADH_SHORT"/>
    <property type="match status" value="1"/>
</dbReference>
<feature type="coiled-coil region" evidence="4">
    <location>
        <begin position="562"/>
        <end position="603"/>
    </location>
</feature>
<dbReference type="Gene3D" id="1.25.40.10">
    <property type="entry name" value="Tetratricopeptide repeat domain"/>
    <property type="match status" value="2"/>
</dbReference>
<dbReference type="PANTHER" id="PTHR42901:SF1">
    <property type="entry name" value="ALCOHOL DEHYDROGENASE"/>
    <property type="match status" value="1"/>
</dbReference>
<dbReference type="PANTHER" id="PTHR42901">
    <property type="entry name" value="ALCOHOL DEHYDROGENASE"/>
    <property type="match status" value="1"/>
</dbReference>
<evidence type="ECO:0000256" key="5">
    <source>
        <dbReference type="SAM" id="MobiDB-lite"/>
    </source>
</evidence>
<feature type="coiled-coil region" evidence="4">
    <location>
        <begin position="70"/>
        <end position="97"/>
    </location>
</feature>
<dbReference type="Gene3D" id="3.40.50.720">
    <property type="entry name" value="NAD(P)-binding Rossmann-like Domain"/>
    <property type="match status" value="1"/>
</dbReference>
<dbReference type="AlphaFoldDB" id="A0A2D0N2X9"/>
<sequence>MENHSGPILLLVTDNFLRSAQCMVNGREFMQDNRDAVLPIVADGVRQDESRNAYAVPTQFERISDIIQYINYWQDQYLDLRRQKRELEDEIDEETFSDHLRSVRAISGETSEFLRLLRNTEHVTYEELEETDYEMIFRFIGDINGWEKLKKARASRVMDRVPAEAVEAASNRNSEPMDDEPPVDIQDIPGMDMLPDDPEEEIEDDGDLVPDETEEEIVSDTSYQIEEEVEEIEEEIEEHILVEDDIPAESSSGPEEIHQNGAVYATEEEEEEEDEEEELVSALDPNYILENLHDWVSGGQTEKAIAELQNALQQHPEHLAMRYQLAHLLVQHEDDFSEARSQLATLLKYDSKHTGALFLSGELSEIEEDFDEAVGFYQDVAAIDSKFPEVHYRLGLILAHQFEDTQDHAMMEFRQAIAQHPENADAHYQYAMLLNEHQKALDAAAIEFMETLRLQPNHPFAYYDLAILYHTQGNLEKAQEAYLKAKALNPEVETPENDLAFGLTAPAEPEPVAEEPVERIAVEPKSQNGVVEEHIKENQEAAITTPASPENTVEMETTEATMEKSNSELIIERDALAALKENIFRLEEMIKARDEEQEKLKQQRPGNGKTVMVTGATSGIGKATAEIFARNGFRVIITGRRSDRLDAIEKGLQDEFHTDVHSLNFDVRQVEAVENAINQLPEDWKNIDILINNAGKAKGLDPIHQGRLEHWEEMIDTNIKGLLYLTRAVSPYMVARQQGQIINVCSTAGKEVYPNGNVYCATKHAVDALTKAMRLDLHSYNIRIGQVAPAHVEETEFAEVRFDGDKERGAKVYEGFQPLTSVDVAEAIYFMATRPTHVNIQDVVMLGTQQASSTVIDRSGR</sequence>
<feature type="repeat" description="TPR" evidence="3">
    <location>
        <begin position="459"/>
        <end position="492"/>
    </location>
</feature>
<gene>
    <name evidence="6" type="ORF">CRP01_30300</name>
</gene>
<dbReference type="FunFam" id="3.40.50.720:FF:000047">
    <property type="entry name" value="NADP-dependent L-serine/L-allo-threonine dehydrogenase"/>
    <property type="match status" value="1"/>
</dbReference>
<keyword evidence="4" id="KW-0175">Coiled coil</keyword>
<dbReference type="Pfam" id="PF13431">
    <property type="entry name" value="TPR_17"/>
    <property type="match status" value="1"/>
</dbReference>
<dbReference type="InterPro" id="IPR019734">
    <property type="entry name" value="TPR_rpt"/>
</dbReference>
<reference evidence="6 7" key="1">
    <citation type="submission" date="2017-10" db="EMBL/GenBank/DDBJ databases">
        <title>The draft genome sequence of Lewinella nigricans NBRC 102662.</title>
        <authorList>
            <person name="Wang K."/>
        </authorList>
    </citation>
    <scope>NUCLEOTIDE SEQUENCE [LARGE SCALE GENOMIC DNA]</scope>
    <source>
        <strain evidence="6 7">NBRC 102662</strain>
    </source>
</reference>